<dbReference type="Gene3D" id="1.10.3210.10">
    <property type="entry name" value="Hypothetical protein af1432"/>
    <property type="match status" value="1"/>
</dbReference>
<dbReference type="OrthoDB" id="1669667at2"/>
<dbReference type="SMART" id="SM00471">
    <property type="entry name" value="HDc"/>
    <property type="match status" value="1"/>
</dbReference>
<keyword evidence="3" id="KW-1185">Reference proteome</keyword>
<dbReference type="InterPro" id="IPR006674">
    <property type="entry name" value="HD_domain"/>
</dbReference>
<dbReference type="InterPro" id="IPR003607">
    <property type="entry name" value="HD/PDEase_dom"/>
</dbReference>
<organism evidence="2 3">
    <name type="scientific">Clostridium gasigenes</name>
    <dbReference type="NCBI Taxonomy" id="94869"/>
    <lineage>
        <taxon>Bacteria</taxon>
        <taxon>Bacillati</taxon>
        <taxon>Bacillota</taxon>
        <taxon>Clostridia</taxon>
        <taxon>Eubacteriales</taxon>
        <taxon>Clostridiaceae</taxon>
        <taxon>Clostridium</taxon>
    </lineage>
</organism>
<evidence type="ECO:0000313" key="3">
    <source>
        <dbReference type="Proteomes" id="UP000198597"/>
    </source>
</evidence>
<dbReference type="RefSeq" id="WP_089965232.1">
    <property type="nucleotide sequence ID" value="NZ_FNJM01000001.1"/>
</dbReference>
<reference evidence="2 3" key="1">
    <citation type="submission" date="2016-10" db="EMBL/GenBank/DDBJ databases">
        <authorList>
            <person name="de Groot N.N."/>
        </authorList>
    </citation>
    <scope>NUCLEOTIDE SEQUENCE [LARGE SCALE GENOMIC DNA]</scope>
    <source>
        <strain evidence="2 3">DSM 12272</strain>
    </source>
</reference>
<proteinExistence type="predicted"/>
<sequence>MERVNKILYNKKYKDLLNKLNEIEKERVFCKHNMEHFLDVARIAYIKVLEEGLNYNKEVIYAIALLHDMGRVLQYENGTPHEMGSITIAKDILDEIDFSLEEKELIIESIKDHRGEGSSQLSKIISKSDKLSRKCFICDSQKDCYWDKSKKNMEIII</sequence>
<dbReference type="STRING" id="94869.SAMN04488529_101385"/>
<dbReference type="Proteomes" id="UP000198597">
    <property type="component" value="Unassembled WGS sequence"/>
</dbReference>
<evidence type="ECO:0000313" key="2">
    <source>
        <dbReference type="EMBL" id="SDO77388.1"/>
    </source>
</evidence>
<dbReference type="SUPFAM" id="SSF109604">
    <property type="entry name" value="HD-domain/PDEase-like"/>
    <property type="match status" value="1"/>
</dbReference>
<feature type="domain" description="HD/PDEase" evidence="1">
    <location>
        <begin position="29"/>
        <end position="143"/>
    </location>
</feature>
<gene>
    <name evidence="2" type="ORF">SAMN04488529_101385</name>
</gene>
<dbReference type="EMBL" id="FNJM01000001">
    <property type="protein sequence ID" value="SDO77388.1"/>
    <property type="molecule type" value="Genomic_DNA"/>
</dbReference>
<dbReference type="Pfam" id="PF01966">
    <property type="entry name" value="HD"/>
    <property type="match status" value="1"/>
</dbReference>
<dbReference type="CDD" id="cd00077">
    <property type="entry name" value="HDc"/>
    <property type="match status" value="1"/>
</dbReference>
<dbReference type="AlphaFoldDB" id="A0A1H0MA56"/>
<name>A0A1H0MA56_9CLOT</name>
<accession>A0A1H0MA56</accession>
<protein>
    <recommendedName>
        <fullName evidence="1">HD/PDEase domain-containing protein</fullName>
    </recommendedName>
</protein>
<evidence type="ECO:0000259" key="1">
    <source>
        <dbReference type="SMART" id="SM00471"/>
    </source>
</evidence>